<sequence>MNWKFTEGSLQFSGACRSTTSSLRSGNHSWTLGAVGTFDVLIFGSKNTERSKKDTVLCIGSCHEK</sequence>
<evidence type="ECO:0000313" key="1">
    <source>
        <dbReference type="EMBL" id="KAK7083397.1"/>
    </source>
</evidence>
<evidence type="ECO:0000313" key="2">
    <source>
        <dbReference type="Proteomes" id="UP001381693"/>
    </source>
</evidence>
<feature type="non-terminal residue" evidence="1">
    <location>
        <position position="65"/>
    </location>
</feature>
<dbReference type="EMBL" id="JAXCGZ010003172">
    <property type="protein sequence ID" value="KAK7083397.1"/>
    <property type="molecule type" value="Genomic_DNA"/>
</dbReference>
<dbReference type="AlphaFoldDB" id="A0AAN8XFK2"/>
<organism evidence="1 2">
    <name type="scientific">Halocaridina rubra</name>
    <name type="common">Hawaiian red shrimp</name>
    <dbReference type="NCBI Taxonomy" id="373956"/>
    <lineage>
        <taxon>Eukaryota</taxon>
        <taxon>Metazoa</taxon>
        <taxon>Ecdysozoa</taxon>
        <taxon>Arthropoda</taxon>
        <taxon>Crustacea</taxon>
        <taxon>Multicrustacea</taxon>
        <taxon>Malacostraca</taxon>
        <taxon>Eumalacostraca</taxon>
        <taxon>Eucarida</taxon>
        <taxon>Decapoda</taxon>
        <taxon>Pleocyemata</taxon>
        <taxon>Caridea</taxon>
        <taxon>Atyoidea</taxon>
        <taxon>Atyidae</taxon>
        <taxon>Halocaridina</taxon>
    </lineage>
</organism>
<name>A0AAN8XFK2_HALRR</name>
<accession>A0AAN8XFK2</accession>
<proteinExistence type="predicted"/>
<keyword evidence="2" id="KW-1185">Reference proteome</keyword>
<comment type="caution">
    <text evidence="1">The sequence shown here is derived from an EMBL/GenBank/DDBJ whole genome shotgun (WGS) entry which is preliminary data.</text>
</comment>
<protein>
    <submittedName>
        <fullName evidence="1">Uncharacterized protein</fullName>
    </submittedName>
</protein>
<dbReference type="Proteomes" id="UP001381693">
    <property type="component" value="Unassembled WGS sequence"/>
</dbReference>
<gene>
    <name evidence="1" type="ORF">SK128_012391</name>
</gene>
<reference evidence="1 2" key="1">
    <citation type="submission" date="2023-11" db="EMBL/GenBank/DDBJ databases">
        <title>Halocaridina rubra genome assembly.</title>
        <authorList>
            <person name="Smith C."/>
        </authorList>
    </citation>
    <scope>NUCLEOTIDE SEQUENCE [LARGE SCALE GENOMIC DNA]</scope>
    <source>
        <strain evidence="1">EP-1</strain>
        <tissue evidence="1">Whole</tissue>
    </source>
</reference>